<evidence type="ECO:0000256" key="1">
    <source>
        <dbReference type="SAM" id="MobiDB-lite"/>
    </source>
</evidence>
<evidence type="ECO:0000259" key="3">
    <source>
        <dbReference type="PROSITE" id="PS50853"/>
    </source>
</evidence>
<dbReference type="Gene3D" id="2.60.40.10">
    <property type="entry name" value="Immunoglobulins"/>
    <property type="match status" value="4"/>
</dbReference>
<keyword evidence="2" id="KW-1133">Transmembrane helix</keyword>
<evidence type="ECO:0000313" key="4">
    <source>
        <dbReference type="EMBL" id="SPD71778.1"/>
    </source>
</evidence>
<dbReference type="PROSITE" id="PS50853">
    <property type="entry name" value="FN3"/>
    <property type="match status" value="1"/>
</dbReference>
<feature type="transmembrane region" description="Helical" evidence="2">
    <location>
        <begin position="12"/>
        <end position="33"/>
    </location>
</feature>
<dbReference type="SUPFAM" id="SSF49265">
    <property type="entry name" value="Fibronectin type III"/>
    <property type="match status" value="1"/>
</dbReference>
<dbReference type="InterPro" id="IPR029865">
    <property type="entry name" value="KIAA0319-like"/>
</dbReference>
<dbReference type="InterPro" id="IPR003961">
    <property type="entry name" value="FN3_dom"/>
</dbReference>
<dbReference type="EMBL" id="OJIN01000005">
    <property type="protein sequence ID" value="SPD71778.1"/>
    <property type="molecule type" value="Genomic_DNA"/>
</dbReference>
<keyword evidence="2" id="KW-0472">Membrane</keyword>
<dbReference type="PANTHER" id="PTHR46182:SF2">
    <property type="entry name" value="FI19480P1"/>
    <property type="match status" value="1"/>
</dbReference>
<protein>
    <recommendedName>
        <fullName evidence="3">Fibronectin type-III domain-containing protein</fullName>
    </recommendedName>
</protein>
<proteinExistence type="predicted"/>
<dbReference type="InterPro" id="IPR013783">
    <property type="entry name" value="Ig-like_fold"/>
</dbReference>
<name>A0A445MQR2_9BACT</name>
<reference evidence="4" key="1">
    <citation type="submission" date="2018-01" db="EMBL/GenBank/DDBJ databases">
        <authorList>
            <person name="Regsiter A."/>
            <person name="William W."/>
        </authorList>
    </citation>
    <scope>NUCLEOTIDE SEQUENCE</scope>
    <source>
        <strain evidence="4">TRIP AH-1</strain>
    </source>
</reference>
<dbReference type="SUPFAM" id="SSF49299">
    <property type="entry name" value="PKD domain"/>
    <property type="match status" value="2"/>
</dbReference>
<gene>
    <name evidence="4" type="ORF">PITCH_A1020023</name>
</gene>
<dbReference type="CDD" id="cd00063">
    <property type="entry name" value="FN3"/>
    <property type="match status" value="1"/>
</dbReference>
<evidence type="ECO:0000256" key="2">
    <source>
        <dbReference type="SAM" id="Phobius"/>
    </source>
</evidence>
<sequence>MKHKTNILPQLFAILLIPVLSFIITITAFSSYADCAQVTLAWNSVAESTGYKIYYGSASRAYNAPVDVGNNTSHTLDLASGDYFFAVTAYNGYGESTYSEEAICSIAAPPVAFSVTATAGQNGSITPTGAVSVIQGSSQTFTITPATNYHVSNVLVDGSSVGAVTSYTFSSVTANHTISATFAIDTYTITASAGSNGSISPSGSVTVNKTASQTFTITPATNYHVSNVLVDGVSVGPVTTYTFSNVIQAHTVAATFSIDTHTIKSSSGTNGGVFPAGDIPVNHGSNQSFAISPAQNYHVLDVIVDGVSVGALSSYTFSSVTTDHTISASFAIDTHTITTLAGENGSINPNGPVTVNHGETKQFIIAPNENYHVSDVLVDGTSVGAINSYIFENITTSHTIAASFAHDNRPPIADAGPDQKADENTTVTLNGANSTDIDENDSIVSYAWLQVSGQAVTLSSPEKAQTTFTAPSVDPEGAALMFQLTVTDSKGLTASDSCIVNVCSVNITPIADAGPDQTLKEGDSVILDGSGSSDPDNDTITYLWEQVSGPQVSLSSSSAVKPTFSSGDVGPDGASYTFQLTVTDSGGLKATDTCIVNISYVNIPPVANAGPDQSAVKANVTTLDGSGSSDVDNNITSYRWTQLSGAPVTLSDSSAIKPTFTVPDVGLNGDSLVFQLTVTDNGGLENSDTCTVNVSAIKPPVPDIKANDQDGPITVAKGSRLRISVSLNPGDYAGQKVDWWITANTPGNIWNSYIWGRRLWVSGIRVSYQGALTTVSRTVLDSKKLPAGDYTFYFAIDNNMDKIADSTWSDSVTVHIQ</sequence>
<dbReference type="GO" id="GO:0031410">
    <property type="term" value="C:cytoplasmic vesicle"/>
    <property type="evidence" value="ECO:0007669"/>
    <property type="project" value="TreeGrafter"/>
</dbReference>
<dbReference type="GO" id="GO:0016020">
    <property type="term" value="C:membrane"/>
    <property type="evidence" value="ECO:0007669"/>
    <property type="project" value="TreeGrafter"/>
</dbReference>
<feature type="compositionally biased region" description="Polar residues" evidence="1">
    <location>
        <begin position="424"/>
        <end position="434"/>
    </location>
</feature>
<dbReference type="PANTHER" id="PTHR46182">
    <property type="entry name" value="FI19480P1"/>
    <property type="match status" value="1"/>
</dbReference>
<accession>A0A445MQR2</accession>
<dbReference type="InterPro" id="IPR035986">
    <property type="entry name" value="PKD_dom_sf"/>
</dbReference>
<dbReference type="InterPro" id="IPR022409">
    <property type="entry name" value="PKD/Chitinase_dom"/>
</dbReference>
<dbReference type="Pfam" id="PF22352">
    <property type="entry name" value="K319L-like_PKD"/>
    <property type="match status" value="3"/>
</dbReference>
<feature type="domain" description="Fibronectin type-III" evidence="3">
    <location>
        <begin position="18"/>
        <end position="110"/>
    </location>
</feature>
<organism evidence="4">
    <name type="scientific">uncultured Desulfobacterium sp</name>
    <dbReference type="NCBI Taxonomy" id="201089"/>
    <lineage>
        <taxon>Bacteria</taxon>
        <taxon>Pseudomonadati</taxon>
        <taxon>Thermodesulfobacteriota</taxon>
        <taxon>Desulfobacteria</taxon>
        <taxon>Desulfobacterales</taxon>
        <taxon>Desulfobacteriaceae</taxon>
        <taxon>Desulfobacterium</taxon>
        <taxon>environmental samples</taxon>
    </lineage>
</organism>
<dbReference type="InterPro" id="IPR036116">
    <property type="entry name" value="FN3_sf"/>
</dbReference>
<dbReference type="AlphaFoldDB" id="A0A445MQR2"/>
<keyword evidence="2" id="KW-0812">Transmembrane</keyword>
<feature type="region of interest" description="Disordered" evidence="1">
    <location>
        <begin position="415"/>
        <end position="434"/>
    </location>
</feature>
<dbReference type="SMART" id="SM00089">
    <property type="entry name" value="PKD"/>
    <property type="match status" value="3"/>
</dbReference>